<feature type="compositionally biased region" description="Basic and acidic residues" evidence="1">
    <location>
        <begin position="344"/>
        <end position="356"/>
    </location>
</feature>
<dbReference type="AlphaFoldDB" id="N1PUK5"/>
<organism evidence="2 3">
    <name type="scientific">Dothistroma septosporum (strain NZE10 / CBS 128990)</name>
    <name type="common">Red band needle blight fungus</name>
    <name type="synonym">Mycosphaerella pini</name>
    <dbReference type="NCBI Taxonomy" id="675120"/>
    <lineage>
        <taxon>Eukaryota</taxon>
        <taxon>Fungi</taxon>
        <taxon>Dikarya</taxon>
        <taxon>Ascomycota</taxon>
        <taxon>Pezizomycotina</taxon>
        <taxon>Dothideomycetes</taxon>
        <taxon>Dothideomycetidae</taxon>
        <taxon>Mycosphaerellales</taxon>
        <taxon>Mycosphaerellaceae</taxon>
        <taxon>Dothistroma</taxon>
    </lineage>
</organism>
<accession>N1PUK5</accession>
<feature type="compositionally biased region" description="Polar residues" evidence="1">
    <location>
        <begin position="229"/>
        <end position="242"/>
    </location>
</feature>
<feature type="compositionally biased region" description="Low complexity" evidence="1">
    <location>
        <begin position="73"/>
        <end position="82"/>
    </location>
</feature>
<sequence>MLKGSQPSMPISGSLPHTPSEQIDPSIPQHEPGTPQPHHPREPSFPQMPHFAYSPQRLQEQRRNHSVPDQAFHQHPQHQQQQDISHLPLHAQQMMFPLQQRQESMPNYFPRKAQRTPQFEPMQPAMRQQQSQYNRGFGPSVGDVRDHNWANQSIEAEDRSMRLRRPHLASPMHSFAGQRPLSSGKPIGSDPSMPEASKLPQPNLPAHTQNLLDAFKNGRKPQSGRISGPGSNQQRHSSQQASALLDLFRKHGEQSSPKPVADDAPAAPASPAVSDATVKPRNSKKKATVNEITRTLPARTKSKSSQHVAPSAGGDSQVDQFVEVDSPKEASMLASLPYDVAVERPKSRGKLHDPAKPKHFVRASSQTRKQDIPKASPKMKTKHKFPSPVQPAHPPQTTQSTPQFSILQRPSSSRSAVPQSPLRNESAGINIHPQVLRRPGDELTAELAAEEISTPPPSESKKNHLLSLFNKAPSAAAPASISSTSAQAGVSPPAQPHSSTSKKDQLLGLFNTKATSSVTPVKTPEPPLTPQLQPDVKVAQSQQGHRANGGQQQLLLSMFNKPGSSGSTQSPGTPNSPFTLGTPLSKEPPTKLTAPEPRSRLGSMQSITSNGTTSGQQTPGSATPTEASKGILLSYLNGVVEKEGYRGAKK</sequence>
<reference evidence="2 3" key="2">
    <citation type="journal article" date="2012" name="PLoS Pathog.">
        <title>Diverse lifestyles and strategies of plant pathogenesis encoded in the genomes of eighteen Dothideomycetes fungi.</title>
        <authorList>
            <person name="Ohm R.A."/>
            <person name="Feau N."/>
            <person name="Henrissat B."/>
            <person name="Schoch C.L."/>
            <person name="Horwitz B.A."/>
            <person name="Barry K.W."/>
            <person name="Condon B.J."/>
            <person name="Copeland A.C."/>
            <person name="Dhillon B."/>
            <person name="Glaser F."/>
            <person name="Hesse C.N."/>
            <person name="Kosti I."/>
            <person name="LaButti K."/>
            <person name="Lindquist E.A."/>
            <person name="Lucas S."/>
            <person name="Salamov A.A."/>
            <person name="Bradshaw R.E."/>
            <person name="Ciuffetti L."/>
            <person name="Hamelin R.C."/>
            <person name="Kema G.H.J."/>
            <person name="Lawrence C."/>
            <person name="Scott J.A."/>
            <person name="Spatafora J.W."/>
            <person name="Turgeon B.G."/>
            <person name="de Wit P.J.G.M."/>
            <person name="Zhong S."/>
            <person name="Goodwin S.B."/>
            <person name="Grigoriev I.V."/>
        </authorList>
    </citation>
    <scope>NUCLEOTIDE SEQUENCE [LARGE SCALE GENOMIC DNA]</scope>
    <source>
        <strain evidence="3">NZE10 / CBS 128990</strain>
    </source>
</reference>
<feature type="compositionally biased region" description="Polar residues" evidence="1">
    <location>
        <begin position="1"/>
        <end position="23"/>
    </location>
</feature>
<feature type="compositionally biased region" description="Low complexity" evidence="1">
    <location>
        <begin position="562"/>
        <end position="577"/>
    </location>
</feature>
<dbReference type="EMBL" id="KB446536">
    <property type="protein sequence ID" value="EME47141.1"/>
    <property type="molecule type" value="Genomic_DNA"/>
</dbReference>
<evidence type="ECO:0000313" key="3">
    <source>
        <dbReference type="Proteomes" id="UP000016933"/>
    </source>
</evidence>
<proteinExistence type="predicted"/>
<dbReference type="OrthoDB" id="18996at2759"/>
<protein>
    <submittedName>
        <fullName evidence="2">Uncharacterized protein</fullName>
    </submittedName>
</protein>
<feature type="compositionally biased region" description="Polar residues" evidence="1">
    <location>
        <begin position="395"/>
        <end position="423"/>
    </location>
</feature>
<name>N1PUK5_DOTSN</name>
<feature type="region of interest" description="Disordered" evidence="1">
    <location>
        <begin position="1"/>
        <end position="84"/>
    </location>
</feature>
<evidence type="ECO:0000256" key="1">
    <source>
        <dbReference type="SAM" id="MobiDB-lite"/>
    </source>
</evidence>
<gene>
    <name evidence="2" type="ORF">DOTSEDRAFT_85704</name>
</gene>
<feature type="region of interest" description="Disordered" evidence="1">
    <location>
        <begin position="171"/>
        <end position="326"/>
    </location>
</feature>
<evidence type="ECO:0000313" key="2">
    <source>
        <dbReference type="EMBL" id="EME47141.1"/>
    </source>
</evidence>
<keyword evidence="3" id="KW-1185">Reference proteome</keyword>
<feature type="compositionally biased region" description="Low complexity" evidence="1">
    <location>
        <begin position="472"/>
        <end position="488"/>
    </location>
</feature>
<reference evidence="3" key="1">
    <citation type="journal article" date="2012" name="PLoS Genet.">
        <title>The genomes of the fungal plant pathogens Cladosporium fulvum and Dothistroma septosporum reveal adaptation to different hosts and lifestyles but also signatures of common ancestry.</title>
        <authorList>
            <person name="de Wit P.J.G.M."/>
            <person name="van der Burgt A."/>
            <person name="Oekmen B."/>
            <person name="Stergiopoulos I."/>
            <person name="Abd-Elsalam K.A."/>
            <person name="Aerts A.L."/>
            <person name="Bahkali A.H."/>
            <person name="Beenen H.G."/>
            <person name="Chettri P."/>
            <person name="Cox M.P."/>
            <person name="Datema E."/>
            <person name="de Vries R.P."/>
            <person name="Dhillon B."/>
            <person name="Ganley A.R."/>
            <person name="Griffiths S.A."/>
            <person name="Guo Y."/>
            <person name="Hamelin R.C."/>
            <person name="Henrissat B."/>
            <person name="Kabir M.S."/>
            <person name="Jashni M.K."/>
            <person name="Kema G."/>
            <person name="Klaubauf S."/>
            <person name="Lapidus A."/>
            <person name="Levasseur A."/>
            <person name="Lindquist E."/>
            <person name="Mehrabi R."/>
            <person name="Ohm R.A."/>
            <person name="Owen T.J."/>
            <person name="Salamov A."/>
            <person name="Schwelm A."/>
            <person name="Schijlen E."/>
            <person name="Sun H."/>
            <person name="van den Burg H.A."/>
            <person name="van Ham R.C.H.J."/>
            <person name="Zhang S."/>
            <person name="Goodwin S.B."/>
            <person name="Grigoriev I.V."/>
            <person name="Collemare J."/>
            <person name="Bradshaw R.E."/>
        </authorList>
    </citation>
    <scope>NUCLEOTIDE SEQUENCE [LARGE SCALE GENOMIC DNA]</scope>
    <source>
        <strain evidence="3">NZE10 / CBS 128990</strain>
    </source>
</reference>
<feature type="region of interest" description="Disordered" evidence="1">
    <location>
        <begin position="344"/>
        <end position="629"/>
    </location>
</feature>
<dbReference type="OMA" id="QQGHRAN"/>
<dbReference type="HOGENOM" id="CLU_421516_0_0_1"/>
<feature type="compositionally biased region" description="Low complexity" evidence="1">
    <location>
        <begin position="255"/>
        <end position="276"/>
    </location>
</feature>
<feature type="compositionally biased region" description="Polar residues" evidence="1">
    <location>
        <begin position="602"/>
        <end position="626"/>
    </location>
</feature>
<feature type="compositionally biased region" description="Polar residues" evidence="1">
    <location>
        <begin position="539"/>
        <end position="555"/>
    </location>
</feature>
<dbReference type="STRING" id="675120.N1PUK5"/>
<dbReference type="Proteomes" id="UP000016933">
    <property type="component" value="Unassembled WGS sequence"/>
</dbReference>